<proteinExistence type="predicted"/>
<gene>
    <name evidence="3" type="ORF">GCM10012286_83020</name>
</gene>
<keyword evidence="4" id="KW-1185">Reference proteome</keyword>
<evidence type="ECO:0000259" key="2">
    <source>
        <dbReference type="Pfam" id="PF14016"/>
    </source>
</evidence>
<feature type="domain" description="DUF4232" evidence="2">
    <location>
        <begin position="37"/>
        <end position="163"/>
    </location>
</feature>
<evidence type="ECO:0000313" key="3">
    <source>
        <dbReference type="EMBL" id="GGO60039.1"/>
    </source>
</evidence>
<feature type="signal peptide" evidence="1">
    <location>
        <begin position="1"/>
        <end position="31"/>
    </location>
</feature>
<name>A0ABQ2MYI7_9ACTN</name>
<dbReference type="InterPro" id="IPR025326">
    <property type="entry name" value="DUF4232"/>
</dbReference>
<evidence type="ECO:0000313" key="4">
    <source>
        <dbReference type="Proteomes" id="UP000656881"/>
    </source>
</evidence>
<sequence length="172" mass="17705">MRIKPRVLATAALALATAALTATVSAGTAQAATPGACTSAKTKLTVKKVDRPINHLLLKATNTSGKTCFAYNAPYLRFDEGQAALPVVDDSVPQSVVTLEPGQSAYAGISTSSPEGTNGRKAHDLGVLFANRAANGSVGGEKTLKLPGSGVYVDSSAQVTYWQDNAADALVW</sequence>
<keyword evidence="1" id="KW-0732">Signal</keyword>
<dbReference type="Proteomes" id="UP000656881">
    <property type="component" value="Unassembled WGS sequence"/>
</dbReference>
<reference evidence="4" key="1">
    <citation type="journal article" date="2019" name="Int. J. Syst. Evol. Microbiol.">
        <title>The Global Catalogue of Microorganisms (GCM) 10K type strain sequencing project: providing services to taxonomists for standard genome sequencing and annotation.</title>
        <authorList>
            <consortium name="The Broad Institute Genomics Platform"/>
            <consortium name="The Broad Institute Genome Sequencing Center for Infectious Disease"/>
            <person name="Wu L."/>
            <person name="Ma J."/>
        </authorList>
    </citation>
    <scope>NUCLEOTIDE SEQUENCE [LARGE SCALE GENOMIC DNA]</scope>
    <source>
        <strain evidence="4">CGMCC 4.7349</strain>
    </source>
</reference>
<dbReference type="RefSeq" id="WP_189177839.1">
    <property type="nucleotide sequence ID" value="NZ_BMNG01000032.1"/>
</dbReference>
<accession>A0ABQ2MYI7</accession>
<dbReference type="EMBL" id="BMNG01000032">
    <property type="protein sequence ID" value="GGO60039.1"/>
    <property type="molecule type" value="Genomic_DNA"/>
</dbReference>
<evidence type="ECO:0000256" key="1">
    <source>
        <dbReference type="SAM" id="SignalP"/>
    </source>
</evidence>
<dbReference type="Pfam" id="PF14016">
    <property type="entry name" value="DUF4232"/>
    <property type="match status" value="1"/>
</dbReference>
<protein>
    <recommendedName>
        <fullName evidence="2">DUF4232 domain-containing protein</fullName>
    </recommendedName>
</protein>
<organism evidence="3 4">
    <name type="scientific">Streptomyces lasiicapitis</name>
    <dbReference type="NCBI Taxonomy" id="1923961"/>
    <lineage>
        <taxon>Bacteria</taxon>
        <taxon>Bacillati</taxon>
        <taxon>Actinomycetota</taxon>
        <taxon>Actinomycetes</taxon>
        <taxon>Kitasatosporales</taxon>
        <taxon>Streptomycetaceae</taxon>
        <taxon>Streptomyces</taxon>
    </lineage>
</organism>
<comment type="caution">
    <text evidence="3">The sequence shown here is derived from an EMBL/GenBank/DDBJ whole genome shotgun (WGS) entry which is preliminary data.</text>
</comment>
<feature type="chain" id="PRO_5045314980" description="DUF4232 domain-containing protein" evidence="1">
    <location>
        <begin position="32"/>
        <end position="172"/>
    </location>
</feature>